<dbReference type="PRINTS" id="PR01736">
    <property type="entry name" value="PHPHTRNFRASE"/>
</dbReference>
<keyword evidence="10 18" id="KW-0808">Transferase</keyword>
<dbReference type="EC" id="2.7.3.9" evidence="5"/>
<evidence type="ECO:0000256" key="11">
    <source>
        <dbReference type="ARBA" id="ARBA00022683"/>
    </source>
</evidence>
<feature type="compositionally biased region" description="Basic and acidic residues" evidence="15">
    <location>
        <begin position="522"/>
        <end position="541"/>
    </location>
</feature>
<dbReference type="CDD" id="cd00211">
    <property type="entry name" value="PTS_IIA_fru"/>
    <property type="match status" value="1"/>
</dbReference>
<dbReference type="SUPFAM" id="SSF52009">
    <property type="entry name" value="Phosphohistidine domain"/>
    <property type="match status" value="1"/>
</dbReference>
<accession>A0ABU9Z8P1</accession>
<dbReference type="InterPro" id="IPR015813">
    <property type="entry name" value="Pyrv/PenolPyrv_kinase-like_dom"/>
</dbReference>
<feature type="domain" description="PTS EIIA type-2" evidence="16">
    <location>
        <begin position="12"/>
        <end position="152"/>
    </location>
</feature>
<dbReference type="Proteomes" id="UP001404845">
    <property type="component" value="Unassembled WGS sequence"/>
</dbReference>
<comment type="subcellular location">
    <subcellularLocation>
        <location evidence="3">Cytoplasm</location>
    </subcellularLocation>
</comment>
<keyword evidence="19" id="KW-1185">Reference proteome</keyword>
<keyword evidence="6" id="KW-0813">Transport</keyword>
<organism evidence="18 19">
    <name type="scientific">Methylorubrum rhodesianum</name>
    <dbReference type="NCBI Taxonomy" id="29427"/>
    <lineage>
        <taxon>Bacteria</taxon>
        <taxon>Pseudomonadati</taxon>
        <taxon>Pseudomonadota</taxon>
        <taxon>Alphaproteobacteria</taxon>
        <taxon>Hyphomicrobiales</taxon>
        <taxon>Methylobacteriaceae</taxon>
        <taxon>Methylorubrum</taxon>
    </lineage>
</organism>
<dbReference type="Pfam" id="PF00359">
    <property type="entry name" value="PTS_EIIA_2"/>
    <property type="match status" value="1"/>
</dbReference>
<comment type="caution">
    <text evidence="18">The sequence shown here is derived from an EMBL/GenBank/DDBJ whole genome shotgun (WGS) entry which is preliminary data.</text>
</comment>
<dbReference type="InterPro" id="IPR036618">
    <property type="entry name" value="PtsI_HPr-bd_sf"/>
</dbReference>
<feature type="region of interest" description="Disordered" evidence="15">
    <location>
        <begin position="521"/>
        <end position="541"/>
    </location>
</feature>
<dbReference type="InterPro" id="IPR000121">
    <property type="entry name" value="PEP_util_C"/>
</dbReference>
<dbReference type="PROSITE" id="PS51094">
    <property type="entry name" value="PTS_EIIA_TYPE_2"/>
    <property type="match status" value="1"/>
</dbReference>
<evidence type="ECO:0000256" key="1">
    <source>
        <dbReference type="ARBA" id="ARBA00000683"/>
    </source>
</evidence>
<evidence type="ECO:0000256" key="8">
    <source>
        <dbReference type="ARBA" id="ARBA00022553"/>
    </source>
</evidence>
<dbReference type="InterPro" id="IPR023151">
    <property type="entry name" value="PEP_util_CS"/>
</dbReference>
<dbReference type="InterPro" id="IPR002178">
    <property type="entry name" value="PTS_EIIA_type-2_dom"/>
</dbReference>
<dbReference type="CDD" id="cd00367">
    <property type="entry name" value="PTS-HPr_like"/>
    <property type="match status" value="1"/>
</dbReference>
<dbReference type="PROSITE" id="PS00370">
    <property type="entry name" value="PEP_ENZYMES_PHOS_SITE"/>
    <property type="match status" value="1"/>
</dbReference>
<evidence type="ECO:0000256" key="10">
    <source>
        <dbReference type="ARBA" id="ARBA00022679"/>
    </source>
</evidence>
<evidence type="ECO:0000256" key="2">
    <source>
        <dbReference type="ARBA" id="ARBA00001946"/>
    </source>
</evidence>
<dbReference type="PROSITE" id="PS00369">
    <property type="entry name" value="PTS_HPR_HIS"/>
    <property type="match status" value="1"/>
</dbReference>
<dbReference type="RefSeq" id="WP_200672593.1">
    <property type="nucleotide sequence ID" value="NZ_JACWCW010000132.1"/>
</dbReference>
<dbReference type="PROSITE" id="PS51350">
    <property type="entry name" value="PTS_HPR_DOM"/>
    <property type="match status" value="1"/>
</dbReference>
<dbReference type="Gene3D" id="3.40.930.10">
    <property type="entry name" value="Mannitol-specific EII, Chain A"/>
    <property type="match status" value="1"/>
</dbReference>
<feature type="domain" description="HPr" evidence="17">
    <location>
        <begin position="166"/>
        <end position="254"/>
    </location>
</feature>
<evidence type="ECO:0000256" key="4">
    <source>
        <dbReference type="ARBA" id="ARBA00007837"/>
    </source>
</evidence>
<keyword evidence="9" id="KW-0762">Sugar transport</keyword>
<dbReference type="GO" id="GO:0008965">
    <property type="term" value="F:phosphoenolpyruvate-protein phosphotransferase activity"/>
    <property type="evidence" value="ECO:0007669"/>
    <property type="project" value="UniProtKB-EC"/>
</dbReference>
<dbReference type="Pfam" id="PF02896">
    <property type="entry name" value="PEP-utilizers_C"/>
    <property type="match status" value="1"/>
</dbReference>
<evidence type="ECO:0000313" key="19">
    <source>
        <dbReference type="Proteomes" id="UP001404845"/>
    </source>
</evidence>
<keyword evidence="7" id="KW-0963">Cytoplasm</keyword>
<dbReference type="NCBIfam" id="TIGR01417">
    <property type="entry name" value="PTS_I_fam"/>
    <property type="match status" value="1"/>
</dbReference>
<comment type="similarity">
    <text evidence="4">Belongs to the PEP-utilizing enzyme family.</text>
</comment>
<evidence type="ECO:0000256" key="6">
    <source>
        <dbReference type="ARBA" id="ARBA00022448"/>
    </source>
</evidence>
<keyword evidence="8" id="KW-0597">Phosphoprotein</keyword>
<dbReference type="InterPro" id="IPR008279">
    <property type="entry name" value="PEP-util_enz_mobile_dom"/>
</dbReference>
<dbReference type="PANTHER" id="PTHR46244">
    <property type="entry name" value="PHOSPHOENOLPYRUVATE-PROTEIN PHOSPHOTRANSFERASE"/>
    <property type="match status" value="1"/>
</dbReference>
<evidence type="ECO:0000256" key="15">
    <source>
        <dbReference type="SAM" id="MobiDB-lite"/>
    </source>
</evidence>
<sequence length="861" mass="89921">MLALTPTLSPQRAGPRLLVRLGAAPASKEAAIREAAGLLTTAGCIEEAYGESMLRREGVANTFLGHGVVIPHGMVDDRHLVRESGLAVLQVPGGIEWHDGQTAHLVVAIAAQSDTHITVLRRLTRLIQDEARLEQLRTTENAADIAAALSEDAAAPAATGPATDLRQRFEWTVDYPTGLHARPAAHWVETARALPARIRVRHGDQVADAKNLIALLQLGLRCGDEVTISAEGDDEAGALARICAAVTGLSAGEKAAAARAAEAAARAAAPVAGWNPSDAPRVMAGIAASPGLAIGPIHVLAAAEVAVPDEPEPLTSGADRLHRALVTTGGQLRALADDTERRLGKADAGIFSAQAELITDTDLITLACQLMVEGHGVAFAWNAAVERMAGQLSALGNPVLAARAADLRDVGRRVLAQIDPALRSGHDLPDAPCILLAPDLAPSDTAGLDPARVIGLATAQGGPTSHTAILARTLGIPAVVAGGPGLLALADRAVAILDGTAGRLYLGPSEADIASAKAWQTRQREQAETEARERAKPAQTRDGHRIAIGANVNNPEQVPMALDQGAEGVGLMRTEFLFLERGDTPSEDDQYGTYSGMLTALAGRPLIVRTLDIGGDKQAAHLHLPKEENPFLGVRGARLLLRRPDLMEPQLRALYRAAKDHVPADAPRGKDAPLSIMMPMITSVPEVLRLREICEGIRDEIGAPEVPLGIMIEVPAAAIQADVLARHCDFFSIGTNDLTQYTLAIDRQNTDLAPEADSLHPAVLRLIRLTCEGAARHGRFVGVCGGIAGDPFGASLLAGLGVHELSMTPRDLPGVKARLRACDMAELKALAMDACAQEDAAAVRALDPAADSAADAAAAGA</sequence>
<keyword evidence="11" id="KW-0598">Phosphotransferase system</keyword>
<dbReference type="InterPro" id="IPR001020">
    <property type="entry name" value="PTS_HPr_His_P_site"/>
</dbReference>
<dbReference type="PRINTS" id="PR00107">
    <property type="entry name" value="PHOSPHOCPHPR"/>
</dbReference>
<comment type="catalytic activity">
    <reaction evidence="1">
        <text>L-histidyl-[protein] + phosphoenolpyruvate = N(pros)-phospho-L-histidyl-[protein] + pyruvate</text>
        <dbReference type="Rhea" id="RHEA:23880"/>
        <dbReference type="Rhea" id="RHEA-COMP:9745"/>
        <dbReference type="Rhea" id="RHEA-COMP:9746"/>
        <dbReference type="ChEBI" id="CHEBI:15361"/>
        <dbReference type="ChEBI" id="CHEBI:29979"/>
        <dbReference type="ChEBI" id="CHEBI:58702"/>
        <dbReference type="ChEBI" id="CHEBI:64837"/>
        <dbReference type="EC" id="2.7.3.9"/>
    </reaction>
</comment>
<keyword evidence="12" id="KW-0479">Metal-binding</keyword>
<reference evidence="18 19" key="1">
    <citation type="journal article" date="2023" name="PLoS ONE">
        <title>Complete genome assembly of Hawai'i environmental nontuberculous mycobacteria reveals unexpected co-isolation with methylobacteria.</title>
        <authorList>
            <person name="Hendrix J."/>
            <person name="Epperson L.E."/>
            <person name="Tong E.I."/>
            <person name="Chan Y.L."/>
            <person name="Hasan N.A."/>
            <person name="Dawrs S.N."/>
            <person name="Norton G.J."/>
            <person name="Virdi R."/>
            <person name="Crooks J.L."/>
            <person name="Chan E.D."/>
            <person name="Honda J.R."/>
            <person name="Strong M."/>
        </authorList>
    </citation>
    <scope>NUCLEOTIDE SEQUENCE [LARGE SCALE GENOMIC DNA]</scope>
    <source>
        <strain evidence="18 19">NJH_HI01</strain>
    </source>
</reference>
<dbReference type="Gene3D" id="3.20.20.60">
    <property type="entry name" value="Phosphoenolpyruvate-binding domains"/>
    <property type="match status" value="1"/>
</dbReference>
<evidence type="ECO:0000256" key="12">
    <source>
        <dbReference type="ARBA" id="ARBA00022723"/>
    </source>
</evidence>
<dbReference type="InterPro" id="IPR018274">
    <property type="entry name" value="PEP_util_AS"/>
</dbReference>
<keyword evidence="14" id="KW-0460">Magnesium</keyword>
<dbReference type="InterPro" id="IPR006318">
    <property type="entry name" value="PTS_EI-like"/>
</dbReference>
<gene>
    <name evidence="18" type="primary">ptsP</name>
    <name evidence="18" type="ORF">PUR21_07430</name>
</gene>
<keyword evidence="13" id="KW-0418">Kinase</keyword>
<dbReference type="InterPro" id="IPR050499">
    <property type="entry name" value="PEP-utilizing_PTS_enzyme"/>
</dbReference>
<evidence type="ECO:0000256" key="9">
    <source>
        <dbReference type="ARBA" id="ARBA00022597"/>
    </source>
</evidence>
<evidence type="ECO:0000256" key="5">
    <source>
        <dbReference type="ARBA" id="ARBA00012232"/>
    </source>
</evidence>
<dbReference type="InterPro" id="IPR040442">
    <property type="entry name" value="Pyrv_kinase-like_dom_sf"/>
</dbReference>
<dbReference type="InterPro" id="IPR036637">
    <property type="entry name" value="Phosphohistidine_dom_sf"/>
</dbReference>
<evidence type="ECO:0000256" key="13">
    <source>
        <dbReference type="ARBA" id="ARBA00022777"/>
    </source>
</evidence>
<dbReference type="Gene3D" id="3.50.30.10">
    <property type="entry name" value="Phosphohistidine domain"/>
    <property type="match status" value="1"/>
</dbReference>
<evidence type="ECO:0000256" key="7">
    <source>
        <dbReference type="ARBA" id="ARBA00022490"/>
    </source>
</evidence>
<dbReference type="Gene3D" id="3.30.1340.10">
    <property type="entry name" value="HPr-like"/>
    <property type="match status" value="1"/>
</dbReference>
<dbReference type="NCBIfam" id="TIGR01003">
    <property type="entry name" value="PTS_HPr_family"/>
    <property type="match status" value="1"/>
</dbReference>
<dbReference type="Pfam" id="PF05524">
    <property type="entry name" value="PEP-utilisers_N"/>
    <property type="match status" value="1"/>
</dbReference>
<dbReference type="PROSITE" id="PS00742">
    <property type="entry name" value="PEP_ENZYMES_2"/>
    <property type="match status" value="1"/>
</dbReference>
<comment type="cofactor">
    <cofactor evidence="2">
        <name>Mg(2+)</name>
        <dbReference type="ChEBI" id="CHEBI:18420"/>
    </cofactor>
</comment>
<name>A0ABU9Z8P1_9HYPH</name>
<dbReference type="Gene3D" id="1.10.274.10">
    <property type="entry name" value="PtsI, HPr-binding domain"/>
    <property type="match status" value="1"/>
</dbReference>
<evidence type="ECO:0000256" key="3">
    <source>
        <dbReference type="ARBA" id="ARBA00004496"/>
    </source>
</evidence>
<dbReference type="InterPro" id="IPR016152">
    <property type="entry name" value="PTrfase/Anion_transptr"/>
</dbReference>
<evidence type="ECO:0000259" key="17">
    <source>
        <dbReference type="PROSITE" id="PS51350"/>
    </source>
</evidence>
<dbReference type="SUPFAM" id="SSF47831">
    <property type="entry name" value="Enzyme I of the PEP:sugar phosphotransferase system HPr-binding (sub)domain"/>
    <property type="match status" value="1"/>
</dbReference>
<dbReference type="SUPFAM" id="SSF55804">
    <property type="entry name" value="Phoshotransferase/anion transport protein"/>
    <property type="match status" value="1"/>
</dbReference>
<dbReference type="EMBL" id="JAQYXL010000001">
    <property type="protein sequence ID" value="MEN3227469.1"/>
    <property type="molecule type" value="Genomic_DNA"/>
</dbReference>
<evidence type="ECO:0000259" key="16">
    <source>
        <dbReference type="PROSITE" id="PS51094"/>
    </source>
</evidence>
<evidence type="ECO:0000313" key="18">
    <source>
        <dbReference type="EMBL" id="MEN3227469.1"/>
    </source>
</evidence>
<dbReference type="SUPFAM" id="SSF55594">
    <property type="entry name" value="HPr-like"/>
    <property type="match status" value="1"/>
</dbReference>
<dbReference type="InterPro" id="IPR035895">
    <property type="entry name" value="HPr-like_sf"/>
</dbReference>
<dbReference type="PANTHER" id="PTHR46244:SF6">
    <property type="entry name" value="PHOSPHOENOLPYRUVATE-PROTEIN PHOSPHOTRANSFERASE"/>
    <property type="match status" value="1"/>
</dbReference>
<dbReference type="InterPro" id="IPR008731">
    <property type="entry name" value="PTS_EIN"/>
</dbReference>
<protein>
    <recommendedName>
        <fullName evidence="5">phosphoenolpyruvate--protein phosphotransferase</fullName>
        <ecNumber evidence="5">2.7.3.9</ecNumber>
    </recommendedName>
</protein>
<dbReference type="Pfam" id="PF00381">
    <property type="entry name" value="PTS-HPr"/>
    <property type="match status" value="1"/>
</dbReference>
<dbReference type="Pfam" id="PF00391">
    <property type="entry name" value="PEP-utilizers"/>
    <property type="match status" value="1"/>
</dbReference>
<proteinExistence type="inferred from homology"/>
<dbReference type="SUPFAM" id="SSF51621">
    <property type="entry name" value="Phosphoenolpyruvate/pyruvate domain"/>
    <property type="match status" value="1"/>
</dbReference>
<dbReference type="InterPro" id="IPR000032">
    <property type="entry name" value="HPr-like"/>
</dbReference>
<evidence type="ECO:0000256" key="14">
    <source>
        <dbReference type="ARBA" id="ARBA00022842"/>
    </source>
</evidence>